<reference evidence="5 6" key="1">
    <citation type="submission" date="2015-12" db="EMBL/GenBank/DDBJ databases">
        <title>Nitrous oxide reduction kinetics distinguish bacteria harboring typical versus atypical NosZ.</title>
        <authorList>
            <person name="Yoon S."/>
            <person name="Nissen S."/>
            <person name="Park D."/>
            <person name="Sanford R.A."/>
            <person name="Loeffler F.E."/>
        </authorList>
    </citation>
    <scope>NUCLEOTIDE SEQUENCE [LARGE SCALE GENOMIC DNA]</scope>
    <source>
        <strain evidence="5 6">ATCC BAA-841</strain>
    </source>
</reference>
<dbReference type="Pfam" id="PF00005">
    <property type="entry name" value="ABC_tran"/>
    <property type="match status" value="1"/>
</dbReference>
<dbReference type="SUPFAM" id="SSF52540">
    <property type="entry name" value="P-loop containing nucleoside triphosphate hydrolases"/>
    <property type="match status" value="1"/>
</dbReference>
<dbReference type="InterPro" id="IPR003593">
    <property type="entry name" value="AAA+_ATPase"/>
</dbReference>
<protein>
    <submittedName>
        <fullName evidence="5">ABC transporter</fullName>
    </submittedName>
</protein>
<organism evidence="5 6">
    <name type="scientific">Dechloromonas denitrificans</name>
    <dbReference type="NCBI Taxonomy" id="281362"/>
    <lineage>
        <taxon>Bacteria</taxon>
        <taxon>Pseudomonadati</taxon>
        <taxon>Pseudomonadota</taxon>
        <taxon>Betaproteobacteria</taxon>
        <taxon>Rhodocyclales</taxon>
        <taxon>Azonexaceae</taxon>
        <taxon>Dechloromonas</taxon>
    </lineage>
</organism>
<evidence type="ECO:0000256" key="1">
    <source>
        <dbReference type="ARBA" id="ARBA00022475"/>
    </source>
</evidence>
<dbReference type="InterPro" id="IPR003439">
    <property type="entry name" value="ABC_transporter-like_ATP-bd"/>
</dbReference>
<proteinExistence type="predicted"/>
<keyword evidence="2" id="KW-0547">Nucleotide-binding</keyword>
<dbReference type="InterPro" id="IPR027417">
    <property type="entry name" value="P-loop_NTPase"/>
</dbReference>
<evidence type="ECO:0000256" key="3">
    <source>
        <dbReference type="ARBA" id="ARBA00022840"/>
    </source>
</evidence>
<dbReference type="STRING" id="281362.AT959_15560"/>
<evidence type="ECO:0000256" key="2">
    <source>
        <dbReference type="ARBA" id="ARBA00022741"/>
    </source>
</evidence>
<keyword evidence="1" id="KW-0472">Membrane</keyword>
<keyword evidence="6" id="KW-1185">Reference proteome</keyword>
<dbReference type="SMART" id="SM00382">
    <property type="entry name" value="AAA"/>
    <property type="match status" value="1"/>
</dbReference>
<dbReference type="GO" id="GO:0016887">
    <property type="term" value="F:ATP hydrolysis activity"/>
    <property type="evidence" value="ECO:0007669"/>
    <property type="project" value="InterPro"/>
</dbReference>
<dbReference type="Proteomes" id="UP000070186">
    <property type="component" value="Unassembled WGS sequence"/>
</dbReference>
<gene>
    <name evidence="5" type="ORF">AT959_15560</name>
</gene>
<dbReference type="EMBL" id="LODL01000035">
    <property type="protein sequence ID" value="KXB29382.1"/>
    <property type="molecule type" value="Genomic_DNA"/>
</dbReference>
<evidence type="ECO:0000259" key="4">
    <source>
        <dbReference type="PROSITE" id="PS50893"/>
    </source>
</evidence>
<comment type="caution">
    <text evidence="5">The sequence shown here is derived from an EMBL/GenBank/DDBJ whole genome shotgun (WGS) entry which is preliminary data.</text>
</comment>
<evidence type="ECO:0000313" key="5">
    <source>
        <dbReference type="EMBL" id="KXB29382.1"/>
    </source>
</evidence>
<dbReference type="RefSeq" id="WP_066884901.1">
    <property type="nucleotide sequence ID" value="NZ_LODL01000035.1"/>
</dbReference>
<dbReference type="PANTHER" id="PTHR43582:SF2">
    <property type="entry name" value="LINEARMYCIN RESISTANCE ATP-BINDING PROTEIN LNRL"/>
    <property type="match status" value="1"/>
</dbReference>
<dbReference type="GO" id="GO:0005524">
    <property type="term" value="F:ATP binding"/>
    <property type="evidence" value="ECO:0007669"/>
    <property type="project" value="UniProtKB-KW"/>
</dbReference>
<accession>A0A133XEL1</accession>
<feature type="domain" description="ABC transporter" evidence="4">
    <location>
        <begin position="2"/>
        <end position="234"/>
    </location>
</feature>
<dbReference type="PROSITE" id="PS50893">
    <property type="entry name" value="ABC_TRANSPORTER_2"/>
    <property type="match status" value="1"/>
</dbReference>
<dbReference type="Gene3D" id="3.40.50.300">
    <property type="entry name" value="P-loop containing nucleotide triphosphate hydrolases"/>
    <property type="match status" value="1"/>
</dbReference>
<sequence length="303" mass="32225">MLRIDGVSYRYRNTDTPALREISLVIPAGGVYGLLGPNGAGKTTLISLLAGLLTAGNGEISLNGQPLAAARAANPRAIALVPQDYAFYPMLTVSENLRFFGGVLGLSGAEQKTQSAAAIAFARLEQVGGKRADQLSGGLRRRLNLAIGLLGRPQLLLLDEPTVGVDPQSRHFLLDAIAALPAAGTSVIYTSHYMEEVEAICPQIAIIDQGQVLVDGTLADLLRSPEPLLELTLDRPLPAELGERYAARHDGALKYCLQLPSTAALPGLLDELAAAGCTAHQLNLGQHNLEQVFMQLTHRSLRD</sequence>
<name>A0A133XEL1_9RHOO</name>
<dbReference type="PANTHER" id="PTHR43582">
    <property type="entry name" value="LINEARMYCIN RESISTANCE ATP-BINDING PROTEIN LNRL"/>
    <property type="match status" value="1"/>
</dbReference>
<keyword evidence="1" id="KW-1003">Cell membrane</keyword>
<keyword evidence="3" id="KW-0067">ATP-binding</keyword>
<evidence type="ECO:0000313" key="6">
    <source>
        <dbReference type="Proteomes" id="UP000070186"/>
    </source>
</evidence>
<dbReference type="AlphaFoldDB" id="A0A133XEL1"/>